<evidence type="ECO:0000256" key="1">
    <source>
        <dbReference type="ARBA" id="ARBA00022801"/>
    </source>
</evidence>
<dbReference type="PANTHER" id="PTHR43798">
    <property type="entry name" value="MONOACYLGLYCEROL LIPASE"/>
    <property type="match status" value="1"/>
</dbReference>
<evidence type="ECO:0000313" key="5">
    <source>
        <dbReference type="Proteomes" id="UP001220395"/>
    </source>
</evidence>
<protein>
    <recommendedName>
        <fullName evidence="2">Putative carbamate hydrolase RutD</fullName>
        <ecNumber evidence="2">3.5.1.-</ecNumber>
    </recommendedName>
    <alternativeName>
        <fullName evidence="2">Aminohydrolase</fullName>
    </alternativeName>
</protein>
<reference evidence="4 5" key="1">
    <citation type="submission" date="2023-02" db="EMBL/GenBank/DDBJ databases">
        <title>Genome sequence of Sphingomonas naphthae.</title>
        <authorList>
            <person name="Kim S."/>
            <person name="Heo J."/>
            <person name="Kwon S.-W."/>
        </authorList>
    </citation>
    <scope>NUCLEOTIDE SEQUENCE [LARGE SCALE GENOMIC DNA]</scope>
    <source>
        <strain evidence="4 5">KACC 18716</strain>
    </source>
</reference>
<gene>
    <name evidence="2 4" type="primary">rutD</name>
    <name evidence="4" type="ORF">PQ455_17855</name>
</gene>
<name>A0ABY7TJR3_9SPHN</name>
<dbReference type="PANTHER" id="PTHR43798:SF31">
    <property type="entry name" value="AB HYDROLASE SUPERFAMILY PROTEIN YCLE"/>
    <property type="match status" value="1"/>
</dbReference>
<dbReference type="InterPro" id="IPR019913">
    <property type="entry name" value="Pyrimidine_utilisation_RutD"/>
</dbReference>
<evidence type="ECO:0000256" key="2">
    <source>
        <dbReference type="HAMAP-Rule" id="MF_00832"/>
    </source>
</evidence>
<dbReference type="PRINTS" id="PR00111">
    <property type="entry name" value="ABHYDROLASE"/>
</dbReference>
<dbReference type="InterPro" id="IPR050266">
    <property type="entry name" value="AB_hydrolase_sf"/>
</dbReference>
<sequence length="285" mass="30948">MLRYPRNDEAGHPRMIAGLHYELGGREDGPVVLFSSGLGGSGGYWAPNLPAFARDYRTLTYDQRGTGRSDRVLQDPLSIEAMADDILALLDGLGIEKVHLVGHALGGIIGLALALKAPERLDKLVVINGWATPDPHLLRCFETRLALLADSGPRAFLRAQPIFLYPATWISQNSAQIEAEEPHHLAAMPTPAAIARRIQALLAFDSSARLRDIPHPVLAVAAADDMLTPATTSARLAEGLPHGKLVTMPWGGHACNITHPAHFDRLVLDFLRIAAPRRQRFKGVS</sequence>
<evidence type="ECO:0000259" key="3">
    <source>
        <dbReference type="Pfam" id="PF00561"/>
    </source>
</evidence>
<dbReference type="Pfam" id="PF00561">
    <property type="entry name" value="Abhydrolase_1"/>
    <property type="match status" value="1"/>
</dbReference>
<dbReference type="SUPFAM" id="SSF53474">
    <property type="entry name" value="alpha/beta-Hydrolases"/>
    <property type="match status" value="1"/>
</dbReference>
<feature type="domain" description="AB hydrolase-1" evidence="3">
    <location>
        <begin position="30"/>
        <end position="260"/>
    </location>
</feature>
<comment type="catalytic activity">
    <reaction evidence="2">
        <text>carbamate + 2 H(+) = NH4(+) + CO2</text>
        <dbReference type="Rhea" id="RHEA:15649"/>
        <dbReference type="ChEBI" id="CHEBI:13941"/>
        <dbReference type="ChEBI" id="CHEBI:15378"/>
        <dbReference type="ChEBI" id="CHEBI:16526"/>
        <dbReference type="ChEBI" id="CHEBI:28938"/>
    </reaction>
</comment>
<dbReference type="RefSeq" id="WP_273687667.1">
    <property type="nucleotide sequence ID" value="NZ_CP117411.1"/>
</dbReference>
<comment type="function">
    <text evidence="2">Involved in pyrimidine catabolism. May facilitate the hydrolysis of carbamate, a reaction that can also occur spontaneously.</text>
</comment>
<dbReference type="InterPro" id="IPR029058">
    <property type="entry name" value="AB_hydrolase_fold"/>
</dbReference>
<dbReference type="InterPro" id="IPR000073">
    <property type="entry name" value="AB_hydrolase_1"/>
</dbReference>
<dbReference type="EC" id="3.5.1.-" evidence="2"/>
<dbReference type="EMBL" id="CP117411">
    <property type="protein sequence ID" value="WCT73445.1"/>
    <property type="molecule type" value="Genomic_DNA"/>
</dbReference>
<evidence type="ECO:0000313" key="4">
    <source>
        <dbReference type="EMBL" id="WCT73445.1"/>
    </source>
</evidence>
<accession>A0ABY7TJR3</accession>
<dbReference type="HAMAP" id="MF_00832">
    <property type="entry name" value="RutD"/>
    <property type="match status" value="1"/>
</dbReference>
<comment type="similarity">
    <text evidence="2">Belongs to the AB hydrolase superfamily. Hydrolase RutD family.</text>
</comment>
<keyword evidence="1 2" id="KW-0378">Hydrolase</keyword>
<dbReference type="NCBIfam" id="TIGR03611">
    <property type="entry name" value="RutD"/>
    <property type="match status" value="1"/>
</dbReference>
<organism evidence="4 5">
    <name type="scientific">Sphingomonas naphthae</name>
    <dbReference type="NCBI Taxonomy" id="1813468"/>
    <lineage>
        <taxon>Bacteria</taxon>
        <taxon>Pseudomonadati</taxon>
        <taxon>Pseudomonadota</taxon>
        <taxon>Alphaproteobacteria</taxon>
        <taxon>Sphingomonadales</taxon>
        <taxon>Sphingomonadaceae</taxon>
        <taxon>Sphingomonas</taxon>
    </lineage>
</organism>
<keyword evidence="5" id="KW-1185">Reference proteome</keyword>
<proteinExistence type="inferred from homology"/>
<dbReference type="Gene3D" id="3.40.50.1820">
    <property type="entry name" value="alpha/beta hydrolase"/>
    <property type="match status" value="1"/>
</dbReference>
<dbReference type="Proteomes" id="UP001220395">
    <property type="component" value="Chromosome"/>
</dbReference>